<comment type="caution">
    <text evidence="1">The sequence shown here is derived from an EMBL/GenBank/DDBJ whole genome shotgun (WGS) entry which is preliminary data.</text>
</comment>
<accession>A0ABR2PIY2</accession>
<evidence type="ECO:0000313" key="2">
    <source>
        <dbReference type="Proteomes" id="UP001396334"/>
    </source>
</evidence>
<keyword evidence="2" id="KW-1185">Reference proteome</keyword>
<sequence>MALRHDQPAWTHHVRKSSWRSKASKNRTWCMRGSKILRLGRSRGAPNLTRTQDCIIYQNHKRSLENRCSNVFEEYQHFTSIKSLPTGMPVKYWYSSNIDDKHQFFYFLKHQQGYSYEAAKRKCQSRQFSFKK</sequence>
<dbReference type="EMBL" id="JBBPBN010000057">
    <property type="protein sequence ID" value="KAK8988386.1"/>
    <property type="molecule type" value="Genomic_DNA"/>
</dbReference>
<reference evidence="1 2" key="1">
    <citation type="journal article" date="2024" name="G3 (Bethesda)">
        <title>Genome assembly of Hibiscus sabdariffa L. provides insights into metabolisms of medicinal natural products.</title>
        <authorList>
            <person name="Kim T."/>
        </authorList>
    </citation>
    <scope>NUCLEOTIDE SEQUENCE [LARGE SCALE GENOMIC DNA]</scope>
    <source>
        <strain evidence="1">TK-2024</strain>
        <tissue evidence="1">Old leaves</tissue>
    </source>
</reference>
<evidence type="ECO:0000313" key="1">
    <source>
        <dbReference type="EMBL" id="KAK8988386.1"/>
    </source>
</evidence>
<name>A0ABR2PIY2_9ROSI</name>
<dbReference type="Proteomes" id="UP001396334">
    <property type="component" value="Unassembled WGS sequence"/>
</dbReference>
<protein>
    <submittedName>
        <fullName evidence="1">Uncharacterized protein</fullName>
    </submittedName>
</protein>
<organism evidence="1 2">
    <name type="scientific">Hibiscus sabdariffa</name>
    <name type="common">roselle</name>
    <dbReference type="NCBI Taxonomy" id="183260"/>
    <lineage>
        <taxon>Eukaryota</taxon>
        <taxon>Viridiplantae</taxon>
        <taxon>Streptophyta</taxon>
        <taxon>Embryophyta</taxon>
        <taxon>Tracheophyta</taxon>
        <taxon>Spermatophyta</taxon>
        <taxon>Magnoliopsida</taxon>
        <taxon>eudicotyledons</taxon>
        <taxon>Gunneridae</taxon>
        <taxon>Pentapetalae</taxon>
        <taxon>rosids</taxon>
        <taxon>malvids</taxon>
        <taxon>Malvales</taxon>
        <taxon>Malvaceae</taxon>
        <taxon>Malvoideae</taxon>
        <taxon>Hibiscus</taxon>
    </lineage>
</organism>
<gene>
    <name evidence="1" type="ORF">V6N11_029779</name>
</gene>
<proteinExistence type="predicted"/>